<comment type="similarity">
    <text evidence="7">Belongs to the PurK/PurT family.</text>
</comment>
<evidence type="ECO:0000256" key="7">
    <source>
        <dbReference type="HAMAP-Rule" id="MF_01643"/>
    </source>
</evidence>
<comment type="catalytic activity">
    <reaction evidence="7">
        <text>N(1)-(5-phospho-beta-D-ribosyl)glycinamide + formate + ATP = N(2)-formyl-N(1)-(5-phospho-beta-D-ribosyl)glycinamide + ADP + phosphate + H(+)</text>
        <dbReference type="Rhea" id="RHEA:24829"/>
        <dbReference type="ChEBI" id="CHEBI:15378"/>
        <dbReference type="ChEBI" id="CHEBI:15740"/>
        <dbReference type="ChEBI" id="CHEBI:30616"/>
        <dbReference type="ChEBI" id="CHEBI:43474"/>
        <dbReference type="ChEBI" id="CHEBI:143788"/>
        <dbReference type="ChEBI" id="CHEBI:147286"/>
        <dbReference type="ChEBI" id="CHEBI:456216"/>
        <dbReference type="EC" id="6.3.1.21"/>
    </reaction>
</comment>
<feature type="binding site" evidence="7">
    <location>
        <position position="362"/>
    </location>
    <ligand>
        <name>N(1)-(5-phospho-beta-D-ribosyl)glycinamide</name>
        <dbReference type="ChEBI" id="CHEBI:143788"/>
    </ligand>
</feature>
<dbReference type="InterPro" id="IPR054350">
    <property type="entry name" value="PurT/PurK_preATP-grasp"/>
</dbReference>
<dbReference type="RefSeq" id="WP_053824210.1">
    <property type="nucleotide sequence ID" value="NZ_BAAAEB010000025.1"/>
</dbReference>
<feature type="binding site" evidence="7">
    <location>
        <begin position="369"/>
        <end position="370"/>
    </location>
    <ligand>
        <name>N(1)-(5-phospho-beta-D-ribosyl)glycinamide</name>
        <dbReference type="ChEBI" id="CHEBI:143788"/>
    </ligand>
</feature>
<accession>A0A849BPC0</accession>
<evidence type="ECO:0000313" key="9">
    <source>
        <dbReference type="EMBL" id="NNH12379.1"/>
    </source>
</evidence>
<feature type="binding site" evidence="7">
    <location>
        <begin position="22"/>
        <end position="23"/>
    </location>
    <ligand>
        <name>N(1)-(5-phospho-beta-D-ribosyl)glycinamide</name>
        <dbReference type="ChEBI" id="CHEBI:143788"/>
    </ligand>
</feature>
<evidence type="ECO:0000256" key="2">
    <source>
        <dbReference type="ARBA" id="ARBA00022723"/>
    </source>
</evidence>
<dbReference type="InterPro" id="IPR005862">
    <property type="entry name" value="PurT"/>
</dbReference>
<dbReference type="InterPro" id="IPR003135">
    <property type="entry name" value="ATP-grasp_carboxylate-amine"/>
</dbReference>
<comment type="function">
    <text evidence="7">Involved in the de novo purine biosynthesis. Catalyzes the transfer of formate to 5-phospho-ribosyl-glycinamide (GAR), producing 5-phospho-ribosyl-N-formylglycinamide (FGAR). Formate is provided by PurU via hydrolysis of 10-formyl-tetrahydrofolate.</text>
</comment>
<comment type="subunit">
    <text evidence="7">Homodimer.</text>
</comment>
<feature type="binding site" evidence="7">
    <location>
        <position position="157"/>
    </location>
    <ligand>
        <name>ATP</name>
        <dbReference type="ChEBI" id="CHEBI:30616"/>
    </ligand>
</feature>
<keyword evidence="2 7" id="KW-0479">Metal-binding</keyword>
<evidence type="ECO:0000256" key="4">
    <source>
        <dbReference type="ARBA" id="ARBA00022755"/>
    </source>
</evidence>
<dbReference type="Pfam" id="PF22660">
    <property type="entry name" value="RS_preATP-grasp-like"/>
    <property type="match status" value="1"/>
</dbReference>
<dbReference type="GO" id="GO:0043815">
    <property type="term" value="F:phosphoribosylglycinamide formyltransferase 2 activity"/>
    <property type="evidence" value="ECO:0007669"/>
    <property type="project" value="UniProtKB-UniRule"/>
</dbReference>
<comment type="pathway">
    <text evidence="7">Purine metabolism; IMP biosynthesis via de novo pathway; N(2)-formyl-N(1)-(5-phospho-D-ribosyl)glycinamide from N(1)-(5-phospho-D-ribosyl)glycinamide (formate route): step 1/1.</text>
</comment>
<dbReference type="InterPro" id="IPR048740">
    <property type="entry name" value="PurT_C"/>
</dbReference>
<comment type="caution">
    <text evidence="9">The sequence shown here is derived from an EMBL/GenBank/DDBJ whole genome shotgun (WGS) entry which is preliminary data.</text>
</comment>
<dbReference type="GO" id="GO:0005829">
    <property type="term" value="C:cytosol"/>
    <property type="evidence" value="ECO:0007669"/>
    <property type="project" value="TreeGrafter"/>
</dbReference>
<dbReference type="PROSITE" id="PS50975">
    <property type="entry name" value="ATP_GRASP"/>
    <property type="match status" value="1"/>
</dbReference>
<feature type="binding site" evidence="7">
    <location>
        <begin position="162"/>
        <end position="167"/>
    </location>
    <ligand>
        <name>ATP</name>
        <dbReference type="ChEBI" id="CHEBI:30616"/>
    </ligand>
</feature>
<feature type="binding site" evidence="7">
    <location>
        <position position="286"/>
    </location>
    <ligand>
        <name>Mg(2+)</name>
        <dbReference type="ChEBI" id="CHEBI:18420"/>
    </ligand>
</feature>
<dbReference type="SUPFAM" id="SSF56059">
    <property type="entry name" value="Glutathione synthetase ATP-binding domain-like"/>
    <property type="match status" value="1"/>
</dbReference>
<feature type="binding site" evidence="7">
    <location>
        <position position="274"/>
    </location>
    <ligand>
        <name>Mg(2+)</name>
        <dbReference type="ChEBI" id="CHEBI:18420"/>
    </ligand>
</feature>
<feature type="binding site" evidence="7">
    <location>
        <begin position="197"/>
        <end position="200"/>
    </location>
    <ligand>
        <name>ATP</name>
        <dbReference type="ChEBI" id="CHEBI:30616"/>
    </ligand>
</feature>
<dbReference type="UniPathway" id="UPA00074">
    <property type="reaction ID" value="UER00127"/>
</dbReference>
<dbReference type="InterPro" id="IPR011054">
    <property type="entry name" value="Rudment_hybrid_motif"/>
</dbReference>
<evidence type="ECO:0000259" key="8">
    <source>
        <dbReference type="PROSITE" id="PS50975"/>
    </source>
</evidence>
<keyword evidence="1 7" id="KW-0436">Ligase</keyword>
<dbReference type="Gene3D" id="3.40.50.20">
    <property type="match status" value="1"/>
</dbReference>
<dbReference type="InterPro" id="IPR016185">
    <property type="entry name" value="PreATP-grasp_dom_sf"/>
</dbReference>
<dbReference type="SUPFAM" id="SSF51246">
    <property type="entry name" value="Rudiment single hybrid motif"/>
    <property type="match status" value="1"/>
</dbReference>
<sequence>MTTLGTPLSPRATKVMLLGSGELGKEVLIALQRLGVETIAVDRYENAPGQQVAHHARTIAMSDPEQLKALIEAERPDLVVPEIEAIATPMLEALEAAGTVRVIPTARAARLTMDREGIRRLAAETLGLPTSPYRFCDSLQELRDAIDGGIGYPCVVKPVMSSSGKGQSKLDGPQDVERAWEYAMAGGRVSHGRVIVEGFIDFDYEITLLTVRARGADGGIETHFCEPIGHLQQAGDYVESWQPHPMHPAALQKAREIARAVTGDLGGQGLFGVELFVKGEQVWFSEVSPRPHDTGMVTMITQWQSEFELHARAILGLPVDTALKSPGASAVIYGGVEGEGVVFDGVDEALRVPRTDLRLFGKPESFTKRRMGVALAYDGDVETARANAREAAGKVLPRLPG</sequence>
<evidence type="ECO:0000313" key="10">
    <source>
        <dbReference type="Proteomes" id="UP000542973"/>
    </source>
</evidence>
<gene>
    <name evidence="7 9" type="primary">purT</name>
    <name evidence="9" type="ORF">HLB16_16020</name>
</gene>
<proteinExistence type="inferred from homology"/>
<dbReference type="Proteomes" id="UP000542973">
    <property type="component" value="Unassembled WGS sequence"/>
</dbReference>
<feature type="binding site" evidence="7">
    <location>
        <position position="205"/>
    </location>
    <ligand>
        <name>ATP</name>
        <dbReference type="ChEBI" id="CHEBI:30616"/>
    </ligand>
</feature>
<dbReference type="GO" id="GO:0000287">
    <property type="term" value="F:magnesium ion binding"/>
    <property type="evidence" value="ECO:0007669"/>
    <property type="project" value="UniProtKB-UniRule"/>
</dbReference>
<feature type="domain" description="ATP-grasp" evidence="8">
    <location>
        <begin position="120"/>
        <end position="315"/>
    </location>
</feature>
<dbReference type="PANTHER" id="PTHR43055:SF1">
    <property type="entry name" value="FORMATE-DEPENDENT PHOSPHORIBOSYLGLYCINAMIDE FORMYLTRANSFERASE"/>
    <property type="match status" value="1"/>
</dbReference>
<keyword evidence="4 7" id="KW-0658">Purine biosynthesis</keyword>
<dbReference type="SUPFAM" id="SSF52440">
    <property type="entry name" value="PreATP-grasp domain"/>
    <property type="match status" value="1"/>
</dbReference>
<dbReference type="GO" id="GO:0004644">
    <property type="term" value="F:phosphoribosylglycinamide formyltransferase activity"/>
    <property type="evidence" value="ECO:0007669"/>
    <property type="project" value="UniProtKB-UniRule"/>
</dbReference>
<dbReference type="NCBIfam" id="TIGR01142">
    <property type="entry name" value="purT"/>
    <property type="match status" value="1"/>
</dbReference>
<keyword evidence="9" id="KW-0808">Transferase</keyword>
<dbReference type="InterPro" id="IPR013815">
    <property type="entry name" value="ATP_grasp_subdomain_1"/>
</dbReference>
<dbReference type="GO" id="GO:0005524">
    <property type="term" value="F:ATP binding"/>
    <property type="evidence" value="ECO:0007669"/>
    <property type="project" value="UniProtKB-UniRule"/>
</dbReference>
<name>A0A849BPC0_9BURK</name>
<dbReference type="Pfam" id="PF02222">
    <property type="entry name" value="ATP-grasp"/>
    <property type="match status" value="1"/>
</dbReference>
<dbReference type="PANTHER" id="PTHR43055">
    <property type="entry name" value="FORMATE-DEPENDENT PHOSPHORIBOSYLGLYCINAMIDE FORMYLTRANSFERASE"/>
    <property type="match status" value="1"/>
</dbReference>
<dbReference type="Gene3D" id="3.30.1490.20">
    <property type="entry name" value="ATP-grasp fold, A domain"/>
    <property type="match status" value="1"/>
</dbReference>
<dbReference type="EMBL" id="JABEMD010000027">
    <property type="protein sequence ID" value="NNH12379.1"/>
    <property type="molecule type" value="Genomic_DNA"/>
</dbReference>
<reference evidence="9 10" key="1">
    <citation type="submission" date="2020-05" db="EMBL/GenBank/DDBJ databases">
        <title>MicrobeNet Type strains.</title>
        <authorList>
            <person name="Nicholson A.C."/>
        </authorList>
    </citation>
    <scope>NUCLEOTIDE SEQUENCE [LARGE SCALE GENOMIC DNA]</scope>
    <source>
        <strain evidence="9 10">ATCC 700815</strain>
    </source>
</reference>
<dbReference type="AlphaFoldDB" id="A0A849BPC0"/>
<evidence type="ECO:0000256" key="5">
    <source>
        <dbReference type="ARBA" id="ARBA00022840"/>
    </source>
</evidence>
<evidence type="ECO:0000256" key="6">
    <source>
        <dbReference type="ARBA" id="ARBA00022842"/>
    </source>
</evidence>
<evidence type="ECO:0000256" key="3">
    <source>
        <dbReference type="ARBA" id="ARBA00022741"/>
    </source>
</evidence>
<dbReference type="HAMAP" id="MF_01643">
    <property type="entry name" value="PurT"/>
    <property type="match status" value="1"/>
</dbReference>
<keyword evidence="6 7" id="KW-0460">Magnesium</keyword>
<protein>
    <recommendedName>
        <fullName evidence="7">Formate-dependent phosphoribosylglycinamide formyltransferase</fullName>
        <ecNumber evidence="7">6.3.1.21</ecNumber>
    </recommendedName>
    <alternativeName>
        <fullName evidence="7">5'-phosphoribosylglycinamide transformylase 2</fullName>
    </alternativeName>
    <alternativeName>
        <fullName evidence="7">Formate-dependent GAR transformylase</fullName>
    </alternativeName>
    <alternativeName>
        <fullName evidence="7">GAR transformylase 2</fullName>
        <shortName evidence="7">GART 2</shortName>
    </alternativeName>
    <alternativeName>
        <fullName evidence="7">Non-folate glycinamide ribonucleotide transformylase</fullName>
    </alternativeName>
    <alternativeName>
        <fullName evidence="7">Phosphoribosylglycinamide formyltransferase 2</fullName>
    </alternativeName>
</protein>
<dbReference type="Pfam" id="PF21244">
    <property type="entry name" value="PurT_C"/>
    <property type="match status" value="1"/>
</dbReference>
<organism evidence="9 10">
    <name type="scientific">Cupriavidus gilardii</name>
    <dbReference type="NCBI Taxonomy" id="82541"/>
    <lineage>
        <taxon>Bacteria</taxon>
        <taxon>Pseudomonadati</taxon>
        <taxon>Pseudomonadota</taxon>
        <taxon>Betaproteobacteria</taxon>
        <taxon>Burkholderiales</taxon>
        <taxon>Burkholderiaceae</taxon>
        <taxon>Cupriavidus</taxon>
    </lineage>
</organism>
<dbReference type="Gene3D" id="3.30.470.20">
    <property type="entry name" value="ATP-grasp fold, B domain"/>
    <property type="match status" value="1"/>
</dbReference>
<dbReference type="GO" id="GO:0006189">
    <property type="term" value="P:'de novo' IMP biosynthetic process"/>
    <property type="evidence" value="ECO:0007669"/>
    <property type="project" value="UniProtKB-UniRule"/>
</dbReference>
<dbReference type="NCBIfam" id="NF006766">
    <property type="entry name" value="PRK09288.1"/>
    <property type="match status" value="1"/>
</dbReference>
<dbReference type="InterPro" id="IPR011761">
    <property type="entry name" value="ATP-grasp"/>
</dbReference>
<keyword evidence="5 7" id="KW-0067">ATP-binding</keyword>
<dbReference type="EC" id="6.3.1.21" evidence="7"/>
<keyword evidence="3 7" id="KW-0547">Nucleotide-binding</keyword>
<feature type="binding site" evidence="7">
    <location>
        <position position="115"/>
    </location>
    <ligand>
        <name>ATP</name>
        <dbReference type="ChEBI" id="CHEBI:30616"/>
    </ligand>
</feature>
<evidence type="ECO:0000256" key="1">
    <source>
        <dbReference type="ARBA" id="ARBA00022598"/>
    </source>
</evidence>
<feature type="binding site" evidence="7">
    <location>
        <position position="293"/>
    </location>
    <ligand>
        <name>N(1)-(5-phospho-beta-D-ribosyl)glycinamide</name>
        <dbReference type="ChEBI" id="CHEBI:143788"/>
    </ligand>
</feature>
<feature type="binding site" evidence="7">
    <location>
        <position position="82"/>
    </location>
    <ligand>
        <name>N(1)-(5-phospho-beta-D-ribosyl)glycinamide</name>
        <dbReference type="ChEBI" id="CHEBI:143788"/>
    </ligand>
</feature>